<keyword evidence="2" id="KW-1185">Reference proteome</keyword>
<gene>
    <name evidence="1" type="ORF">P7K49_008576</name>
</gene>
<evidence type="ECO:0000313" key="2">
    <source>
        <dbReference type="Proteomes" id="UP001266305"/>
    </source>
</evidence>
<protein>
    <submittedName>
        <fullName evidence="1">Uncharacterized protein</fullName>
    </submittedName>
</protein>
<dbReference type="EMBL" id="JASSZA010000004">
    <property type="protein sequence ID" value="KAK2114310.1"/>
    <property type="molecule type" value="Genomic_DNA"/>
</dbReference>
<comment type="caution">
    <text evidence="1">The sequence shown here is derived from an EMBL/GenBank/DDBJ whole genome shotgun (WGS) entry which is preliminary data.</text>
</comment>
<accession>A0ABQ9VYN6</accession>
<name>A0ABQ9VYN6_SAGOE</name>
<reference evidence="1 2" key="1">
    <citation type="submission" date="2023-05" db="EMBL/GenBank/DDBJ databases">
        <title>B98-5 Cell Line De Novo Hybrid Assembly: An Optical Mapping Approach.</title>
        <authorList>
            <person name="Kananen K."/>
            <person name="Auerbach J.A."/>
            <person name="Kautto E."/>
            <person name="Blachly J.S."/>
        </authorList>
    </citation>
    <scope>NUCLEOTIDE SEQUENCE [LARGE SCALE GENOMIC DNA]</scope>
    <source>
        <strain evidence="1">B95-8</strain>
        <tissue evidence="1">Cell line</tissue>
    </source>
</reference>
<sequence length="180" mass="19601">MEVEDLTSQKQGLTERFISSVAGRLCSHTEFAPGSPGPLQYINYSDQGRHHVDISKKLHQNQAGLDSKVPVGSQNDFVDVENERSNCGATAVAGANVTTGQFNHSGLTVHMTKLARFLLQGHVKVKILDIKSLKCSCSKPEQYALENVVAFVNAMNIGKDEKPSLLMSLIPQSKRNAPIV</sequence>
<proteinExistence type="predicted"/>
<dbReference type="Proteomes" id="UP001266305">
    <property type="component" value="Unassembled WGS sequence"/>
</dbReference>
<organism evidence="1 2">
    <name type="scientific">Saguinus oedipus</name>
    <name type="common">Cotton-top tamarin</name>
    <name type="synonym">Oedipomidas oedipus</name>
    <dbReference type="NCBI Taxonomy" id="9490"/>
    <lineage>
        <taxon>Eukaryota</taxon>
        <taxon>Metazoa</taxon>
        <taxon>Chordata</taxon>
        <taxon>Craniata</taxon>
        <taxon>Vertebrata</taxon>
        <taxon>Euteleostomi</taxon>
        <taxon>Mammalia</taxon>
        <taxon>Eutheria</taxon>
        <taxon>Euarchontoglires</taxon>
        <taxon>Primates</taxon>
        <taxon>Haplorrhini</taxon>
        <taxon>Platyrrhini</taxon>
        <taxon>Cebidae</taxon>
        <taxon>Callitrichinae</taxon>
        <taxon>Saguinus</taxon>
    </lineage>
</organism>
<evidence type="ECO:0000313" key="1">
    <source>
        <dbReference type="EMBL" id="KAK2114310.1"/>
    </source>
</evidence>